<dbReference type="PANTHER" id="PTHR17609:SF3">
    <property type="entry name" value="SAP DOMAIN-CONTAINING PROTEIN"/>
    <property type="match status" value="1"/>
</dbReference>
<feature type="region of interest" description="Disordered" evidence="1">
    <location>
        <begin position="188"/>
        <end position="207"/>
    </location>
</feature>
<keyword evidence="4" id="KW-1185">Reference proteome</keyword>
<dbReference type="Proteomes" id="UP001152795">
    <property type="component" value="Unassembled WGS sequence"/>
</dbReference>
<evidence type="ECO:0000313" key="3">
    <source>
        <dbReference type="EMBL" id="CAB4005648.1"/>
    </source>
</evidence>
<dbReference type="OrthoDB" id="8948380at2759"/>
<dbReference type="PANTHER" id="PTHR17609">
    <property type="entry name" value="HMG DOMAIN-CONTAINING PROTEIN 3"/>
    <property type="match status" value="1"/>
</dbReference>
<evidence type="ECO:0000313" key="4">
    <source>
        <dbReference type="Proteomes" id="UP001152795"/>
    </source>
</evidence>
<evidence type="ECO:0000259" key="2">
    <source>
        <dbReference type="Pfam" id="PF18717"/>
    </source>
</evidence>
<accession>A0A7D9EAD2</accession>
<feature type="domain" description="HMG" evidence="2">
    <location>
        <begin position="252"/>
        <end position="345"/>
    </location>
</feature>
<gene>
    <name evidence="3" type="ORF">PACLA_8A044027</name>
</gene>
<dbReference type="InterPro" id="IPR039598">
    <property type="entry name" value="HMGXB3"/>
</dbReference>
<sequence>MSQRGRGSCPNCKAQYFNRYKPSKCGMCGYALGGTFEPSTKKVKYSPKAVEISKGVYSVTTSTRDDRCFVTTDGNLWFCSLEECKIARSVQHNSSRLAEFSCRHIDEVKFCDKSPPVAILKPDLDNFVCSETLRNSIQDVLNVAGSMPMASAAVQVSDAMFCAFGPITATILHSCFVTNTLDTTGDTNNATFEAESSTEPGPTVNSSELTKRLSTLSLAEKVKILPYILPHDLLQSVAKRDACTLLGVGEMWPNSFIPDLENCQLCGSVLGDTCIHPGQSQNNPCYLLTELNPFKQVDIKVKFCSSRDCYAMHQASVEKLGLFNISDKVLVSLDILLEFREFFKMGHPIGNVIHAKLITLTAKCEEVSSK</sequence>
<organism evidence="3 4">
    <name type="scientific">Paramuricea clavata</name>
    <name type="common">Red gorgonian</name>
    <name type="synonym">Violescent sea-whip</name>
    <dbReference type="NCBI Taxonomy" id="317549"/>
    <lineage>
        <taxon>Eukaryota</taxon>
        <taxon>Metazoa</taxon>
        <taxon>Cnidaria</taxon>
        <taxon>Anthozoa</taxon>
        <taxon>Octocorallia</taxon>
        <taxon>Malacalcyonacea</taxon>
        <taxon>Plexauridae</taxon>
        <taxon>Paramuricea</taxon>
    </lineage>
</organism>
<name>A0A7D9EAD2_PARCT</name>
<comment type="caution">
    <text evidence="3">The sequence shown here is derived from an EMBL/GenBank/DDBJ whole genome shotgun (WGS) entry which is preliminary data.</text>
</comment>
<feature type="compositionally biased region" description="Polar residues" evidence="1">
    <location>
        <begin position="194"/>
        <end position="207"/>
    </location>
</feature>
<protein>
    <recommendedName>
        <fullName evidence="2">HMG domain-containing protein</fullName>
    </recommendedName>
</protein>
<reference evidence="3" key="1">
    <citation type="submission" date="2020-04" db="EMBL/GenBank/DDBJ databases">
        <authorList>
            <person name="Alioto T."/>
            <person name="Alioto T."/>
            <person name="Gomez Garrido J."/>
        </authorList>
    </citation>
    <scope>NUCLEOTIDE SEQUENCE</scope>
    <source>
        <strain evidence="3">A484AB</strain>
    </source>
</reference>
<dbReference type="Pfam" id="PF18717">
    <property type="entry name" value="CxC4"/>
    <property type="match status" value="1"/>
</dbReference>
<dbReference type="AlphaFoldDB" id="A0A7D9EAD2"/>
<proteinExistence type="predicted"/>
<evidence type="ECO:0000256" key="1">
    <source>
        <dbReference type="SAM" id="MobiDB-lite"/>
    </source>
</evidence>
<dbReference type="InterPro" id="IPR040648">
    <property type="entry name" value="HMGXB3_CxC4"/>
</dbReference>
<dbReference type="EMBL" id="CACRXK020005259">
    <property type="protein sequence ID" value="CAB4005648.1"/>
    <property type="molecule type" value="Genomic_DNA"/>
</dbReference>